<dbReference type="Proteomes" id="UP001056937">
    <property type="component" value="Chromosome 1"/>
</dbReference>
<organism evidence="1 2">
    <name type="scientific">Sphingomonas morindae</name>
    <dbReference type="NCBI Taxonomy" id="1541170"/>
    <lineage>
        <taxon>Bacteria</taxon>
        <taxon>Pseudomonadati</taxon>
        <taxon>Pseudomonadota</taxon>
        <taxon>Alphaproteobacteria</taxon>
        <taxon>Sphingomonadales</taxon>
        <taxon>Sphingomonadaceae</taxon>
        <taxon>Sphingomonas</taxon>
    </lineage>
</organism>
<evidence type="ECO:0000313" key="2">
    <source>
        <dbReference type="Proteomes" id="UP001056937"/>
    </source>
</evidence>
<dbReference type="EMBL" id="CP084930">
    <property type="protein sequence ID" value="USI72570.1"/>
    <property type="molecule type" value="Genomic_DNA"/>
</dbReference>
<evidence type="ECO:0000313" key="1">
    <source>
        <dbReference type="EMBL" id="USI72570.1"/>
    </source>
</evidence>
<protein>
    <submittedName>
        <fullName evidence="1">Anti-sigma factor</fullName>
    </submittedName>
</protein>
<gene>
    <name evidence="1" type="ORF">LHA26_14975</name>
</gene>
<name>A0ABY4X6U3_9SPHN</name>
<keyword evidence="2" id="KW-1185">Reference proteome</keyword>
<proteinExistence type="predicted"/>
<dbReference type="RefSeq" id="WP_252166377.1">
    <property type="nucleotide sequence ID" value="NZ_CP084930.1"/>
</dbReference>
<sequence length="258" mass="26959">MTAPEPTEAELQAHVDGCLPPARIAAVTAWLGEHPDEAARLRAYADQRDALRAALAPVAAEAVPPALDPAHFVGAAPAASSARPRRGWARAAAVLLLGAAAGWTLRGWQAPPTAGTAALAREAVASYAVYARDPARPVEMPAAARGTLDGWFSARLSRPVAAPDLAAAGLRLIGGRLVATDHGPAGLYLYQDRGGRRIALYLRPMEVDRNDRMTARAQSGLSGWTWADDGLGFGLFGAAPSGTLHAAATLVRAQFRRV</sequence>
<reference evidence="1" key="1">
    <citation type="journal article" date="2022" name="Toxins">
        <title>Genomic Analysis of Sphingopyxis sp. USTB-05 for Biodegrading Cyanobacterial Hepatotoxins.</title>
        <authorList>
            <person name="Liu C."/>
            <person name="Xu Q."/>
            <person name="Zhao Z."/>
            <person name="Zhang H."/>
            <person name="Liu X."/>
            <person name="Yin C."/>
            <person name="Liu Y."/>
            <person name="Yan H."/>
        </authorList>
    </citation>
    <scope>NUCLEOTIDE SEQUENCE</scope>
    <source>
        <strain evidence="1">NBD5</strain>
    </source>
</reference>
<accession>A0ABY4X6U3</accession>